<geneLocation type="plasmid" evidence="12 13">
    <name>pRgalR602c</name>
</geneLocation>
<evidence type="ECO:0000256" key="8">
    <source>
        <dbReference type="ARBA" id="ARBA00022842"/>
    </source>
</evidence>
<keyword evidence="7 12" id="KW-0378">Hydrolase</keyword>
<dbReference type="Pfam" id="PF13242">
    <property type="entry name" value="Hydrolase_like"/>
    <property type="match status" value="1"/>
</dbReference>
<dbReference type="Pfam" id="PF13344">
    <property type="entry name" value="Hydrolase_6"/>
    <property type="match status" value="1"/>
</dbReference>
<evidence type="ECO:0000256" key="9">
    <source>
        <dbReference type="ARBA" id="ARBA00037258"/>
    </source>
</evidence>
<accession>A0A0B4XF34</accession>
<dbReference type="KEGG" id="rga:RGR602_PC01240"/>
<dbReference type="Proteomes" id="UP000031368">
    <property type="component" value="Plasmid pRgalR602c"/>
</dbReference>
<dbReference type="Gene3D" id="3.40.50.1000">
    <property type="entry name" value="HAD superfamily/HAD-like"/>
    <property type="match status" value="2"/>
</dbReference>
<dbReference type="GO" id="GO:0046872">
    <property type="term" value="F:metal ion binding"/>
    <property type="evidence" value="ECO:0007669"/>
    <property type="project" value="UniProtKB-KW"/>
</dbReference>
<dbReference type="NCBIfam" id="TIGR01458">
    <property type="entry name" value="HAD-SF-IIA-hyp3"/>
    <property type="match status" value="1"/>
</dbReference>
<evidence type="ECO:0000256" key="1">
    <source>
        <dbReference type="ARBA" id="ARBA00001946"/>
    </source>
</evidence>
<name>A0A0B4XF34_9HYPH</name>
<comment type="function">
    <text evidence="9">Phosphatase that hydrolyzes imidodiphosphate, 3-phosphohistidine and 6-phospholysine. Has broad substrate specificity and can also hydrolyze inorganic diphosphate, but with lower efficiency.</text>
</comment>
<evidence type="ECO:0000256" key="2">
    <source>
        <dbReference type="ARBA" id="ARBA00004496"/>
    </source>
</evidence>
<keyword evidence="8" id="KW-0460">Magnesium</keyword>
<dbReference type="InterPro" id="IPR006357">
    <property type="entry name" value="HAD-SF_hydro_IIA"/>
</dbReference>
<evidence type="ECO:0000256" key="10">
    <source>
        <dbReference type="ARBA" id="ARBA00039357"/>
    </source>
</evidence>
<dbReference type="GO" id="GO:0016791">
    <property type="term" value="F:phosphatase activity"/>
    <property type="evidence" value="ECO:0007669"/>
    <property type="project" value="InterPro"/>
</dbReference>
<evidence type="ECO:0000256" key="3">
    <source>
        <dbReference type="ARBA" id="ARBA00007958"/>
    </source>
</evidence>
<dbReference type="AlphaFoldDB" id="A0A0B4XF34"/>
<dbReference type="PANTHER" id="PTHR19288:SF44">
    <property type="entry name" value="PHOSPHOLYSINE PHOSPHOHISTIDINE INORGANIC PYROPHOSPHATE PHOSPHATASE"/>
    <property type="match status" value="1"/>
</dbReference>
<protein>
    <recommendedName>
        <fullName evidence="10">Phospholysine phosphohistidine inorganic pyrophosphate phosphatase</fullName>
        <ecNumber evidence="4">3.6.1.1</ecNumber>
    </recommendedName>
</protein>
<comment type="similarity">
    <text evidence="3">Belongs to the HAD-like hydrolase superfamily.</text>
</comment>
<keyword evidence="6" id="KW-0479">Metal-binding</keyword>
<organism evidence="12 13">
    <name type="scientific">Rhizobium gallicum bv. gallicum R602sp</name>
    <dbReference type="NCBI Taxonomy" id="1041138"/>
    <lineage>
        <taxon>Bacteria</taxon>
        <taxon>Pseudomonadati</taxon>
        <taxon>Pseudomonadota</taxon>
        <taxon>Alphaproteobacteria</taxon>
        <taxon>Hyphomicrobiales</taxon>
        <taxon>Rhizobiaceae</taxon>
        <taxon>Rhizobium/Agrobacterium group</taxon>
        <taxon>Rhizobium</taxon>
    </lineage>
</organism>
<dbReference type="NCBIfam" id="TIGR01460">
    <property type="entry name" value="HAD-SF-IIA"/>
    <property type="match status" value="1"/>
</dbReference>
<dbReference type="EMBL" id="CP006880">
    <property type="protein sequence ID" value="AJD45268.1"/>
    <property type="molecule type" value="Genomic_DNA"/>
</dbReference>
<dbReference type="SUPFAM" id="SSF56784">
    <property type="entry name" value="HAD-like"/>
    <property type="match status" value="1"/>
</dbReference>
<dbReference type="GO" id="GO:0004427">
    <property type="term" value="F:inorganic diphosphate phosphatase activity"/>
    <property type="evidence" value="ECO:0007669"/>
    <property type="project" value="UniProtKB-EC"/>
</dbReference>
<comment type="cofactor">
    <cofactor evidence="1">
        <name>Mg(2+)</name>
        <dbReference type="ChEBI" id="CHEBI:18420"/>
    </cofactor>
</comment>
<evidence type="ECO:0000256" key="7">
    <source>
        <dbReference type="ARBA" id="ARBA00022801"/>
    </source>
</evidence>
<comment type="catalytic activity">
    <reaction evidence="11">
        <text>diphosphate + H2O = 2 phosphate + H(+)</text>
        <dbReference type="Rhea" id="RHEA:24576"/>
        <dbReference type="ChEBI" id="CHEBI:15377"/>
        <dbReference type="ChEBI" id="CHEBI:15378"/>
        <dbReference type="ChEBI" id="CHEBI:33019"/>
        <dbReference type="ChEBI" id="CHEBI:43474"/>
        <dbReference type="EC" id="3.6.1.1"/>
    </reaction>
</comment>
<proteinExistence type="inferred from homology"/>
<keyword evidence="12" id="KW-0614">Plasmid</keyword>
<keyword evidence="13" id="KW-1185">Reference proteome</keyword>
<evidence type="ECO:0000313" key="12">
    <source>
        <dbReference type="EMBL" id="AJD45268.1"/>
    </source>
</evidence>
<dbReference type="InterPro" id="IPR036412">
    <property type="entry name" value="HAD-like_sf"/>
</dbReference>
<comment type="subcellular location">
    <subcellularLocation>
        <location evidence="2">Cytoplasm</location>
    </subcellularLocation>
</comment>
<reference evidence="12 13" key="1">
    <citation type="submission" date="2013-11" db="EMBL/GenBank/DDBJ databases">
        <title>Complete genome sequence of Rhizobium gallicum bv. gallicum R602.</title>
        <authorList>
            <person name="Bustos P."/>
            <person name="Santamaria R.I."/>
            <person name="Lozano L."/>
            <person name="Acosta J.L."/>
            <person name="Ormeno-Orrillo E."/>
            <person name="Rogel M.A."/>
            <person name="Romero D."/>
            <person name="Cevallos M.A."/>
            <person name="Martinez-Romero E."/>
            <person name="Gonzalez V."/>
        </authorList>
    </citation>
    <scope>NUCLEOTIDE SEQUENCE [LARGE SCALE GENOMIC DNA]</scope>
    <source>
        <strain evidence="12 13">R602</strain>
        <plasmid evidence="12 13">pRgalR602c</plasmid>
    </source>
</reference>
<gene>
    <name evidence="12" type="ORF">RGR602_PC01240</name>
</gene>
<evidence type="ECO:0000256" key="6">
    <source>
        <dbReference type="ARBA" id="ARBA00022723"/>
    </source>
</evidence>
<keyword evidence="5" id="KW-0963">Cytoplasm</keyword>
<dbReference type="InterPro" id="IPR006355">
    <property type="entry name" value="LHPP/HDHD2"/>
</dbReference>
<dbReference type="EC" id="3.6.1.1" evidence="4"/>
<sequence>MISGVLLDLAGVIYDGEEVIPGATDAVARLREAGLLIRFVSNTTRSNKQALLQRLAGLGLYATSDELFTPAQAAREWLDKHDRSPYLLVHPDLALDFHDLAGGPQKALVVGDAGEAFDYQTLNAAFRELVTGAEFLGLAPNRTFQDVDGKLSLDAGAFIAALEFASQRRATILGKPSPEFFLSALASMNCPKAKAVMVGDDAETDVAGALQAGLSKAVLVRTGKYRRGDDTRFQPSPTVTVDDISAAADWILAARNI</sequence>
<dbReference type="RefSeq" id="WP_040115522.1">
    <property type="nucleotide sequence ID" value="NZ_CP006880.1"/>
</dbReference>
<dbReference type="HOGENOM" id="CLU_043473_4_0_5"/>
<evidence type="ECO:0000256" key="4">
    <source>
        <dbReference type="ARBA" id="ARBA00012146"/>
    </source>
</evidence>
<dbReference type="InterPro" id="IPR023214">
    <property type="entry name" value="HAD_sf"/>
</dbReference>
<evidence type="ECO:0000256" key="11">
    <source>
        <dbReference type="ARBA" id="ARBA00047820"/>
    </source>
</evidence>
<dbReference type="GO" id="GO:0005829">
    <property type="term" value="C:cytosol"/>
    <property type="evidence" value="ECO:0007669"/>
    <property type="project" value="TreeGrafter"/>
</dbReference>
<evidence type="ECO:0000256" key="5">
    <source>
        <dbReference type="ARBA" id="ARBA00022490"/>
    </source>
</evidence>
<evidence type="ECO:0000313" key="13">
    <source>
        <dbReference type="Proteomes" id="UP000031368"/>
    </source>
</evidence>
<dbReference type="PANTHER" id="PTHR19288">
    <property type="entry name" value="4-NITROPHENYLPHOSPHATASE-RELATED"/>
    <property type="match status" value="1"/>
</dbReference>